<evidence type="ECO:0000256" key="1">
    <source>
        <dbReference type="SAM" id="SignalP"/>
    </source>
</evidence>
<reference evidence="2 3" key="1">
    <citation type="submission" date="2023-02" db="EMBL/GenBank/DDBJ databases">
        <title>Description and genomic characterization of Microbulbifer bruguierae sp. nov., isolated from the sediment of mangrove plant Bruguiera sexangula.</title>
        <authorList>
            <person name="Long M."/>
        </authorList>
    </citation>
    <scope>NUCLEOTIDE SEQUENCE [LARGE SCALE GENOMIC DNA]</scope>
    <source>
        <strain evidence="2 3">H12</strain>
    </source>
</reference>
<evidence type="ECO:0000313" key="2">
    <source>
        <dbReference type="EMBL" id="WGL15267.1"/>
    </source>
</evidence>
<dbReference type="RefSeq" id="WP_280317945.1">
    <property type="nucleotide sequence ID" value="NZ_CP118605.1"/>
</dbReference>
<name>A0ABY8N9I2_9GAMM</name>
<organism evidence="2 3">
    <name type="scientific">Microbulbifer bruguierae</name>
    <dbReference type="NCBI Taxonomy" id="3029061"/>
    <lineage>
        <taxon>Bacteria</taxon>
        <taxon>Pseudomonadati</taxon>
        <taxon>Pseudomonadota</taxon>
        <taxon>Gammaproteobacteria</taxon>
        <taxon>Cellvibrionales</taxon>
        <taxon>Microbulbiferaceae</taxon>
        <taxon>Microbulbifer</taxon>
    </lineage>
</organism>
<evidence type="ECO:0008006" key="4">
    <source>
        <dbReference type="Google" id="ProtNLM"/>
    </source>
</evidence>
<keyword evidence="1" id="KW-0732">Signal</keyword>
<protein>
    <recommendedName>
        <fullName evidence="4">DUF4410 domain-containing protein</fullName>
    </recommendedName>
</protein>
<accession>A0ABY8N9I2</accession>
<proteinExistence type="predicted"/>
<keyword evidence="3" id="KW-1185">Reference proteome</keyword>
<sequence length="165" mass="17762">MSYLKFTTFLFALTWSAFGFASDANALVLSEKAGYHDERIIASNIVGECSNLGFKFSDSTRQFLQKQGFAVSTASDISEQTEGMSLKLTIINAVSAGNAFIGHNKSVSIEAQLFKDGELLDTFTRTRNSGGGFGAGFKGSCTVLHRCAHTLGKDVASWMAKNHKG</sequence>
<feature type="signal peptide" evidence="1">
    <location>
        <begin position="1"/>
        <end position="21"/>
    </location>
</feature>
<feature type="chain" id="PRO_5045937387" description="DUF4410 domain-containing protein" evidence="1">
    <location>
        <begin position="22"/>
        <end position="165"/>
    </location>
</feature>
<dbReference type="EMBL" id="CP118605">
    <property type="protein sequence ID" value="WGL15267.1"/>
    <property type="molecule type" value="Genomic_DNA"/>
</dbReference>
<evidence type="ECO:0000313" key="3">
    <source>
        <dbReference type="Proteomes" id="UP001236500"/>
    </source>
</evidence>
<dbReference type="Proteomes" id="UP001236500">
    <property type="component" value="Chromosome"/>
</dbReference>
<gene>
    <name evidence="2" type="ORF">PVT68_10840</name>
</gene>